<evidence type="ECO:0000313" key="1">
    <source>
        <dbReference type="EMBL" id="KRY13624.1"/>
    </source>
</evidence>
<dbReference type="AlphaFoldDB" id="A0A0V0ZM28"/>
<comment type="caution">
    <text evidence="1">The sequence shown here is derived from an EMBL/GenBank/DDBJ whole genome shotgun (WGS) entry which is preliminary data.</text>
</comment>
<name>A0A0V0ZM28_9BILA</name>
<proteinExistence type="predicted"/>
<reference evidence="1 2" key="1">
    <citation type="submission" date="2015-01" db="EMBL/GenBank/DDBJ databases">
        <title>Evolution of Trichinella species and genotypes.</title>
        <authorList>
            <person name="Korhonen P.K."/>
            <person name="Edoardo P."/>
            <person name="Giuseppe L.R."/>
            <person name="Gasser R.B."/>
        </authorList>
    </citation>
    <scope>NUCLEOTIDE SEQUENCE [LARGE SCALE GENOMIC DNA]</scope>
    <source>
        <strain evidence="1">ISS2496</strain>
    </source>
</reference>
<sequence>MVRNKSASERNWMKIIRNISLRRFMCLYFCENHFPMSSIYVGHFKPQIQTSKGIVYILTEL</sequence>
<dbReference type="EMBL" id="JYDQ01000135">
    <property type="protein sequence ID" value="KRY13624.1"/>
    <property type="molecule type" value="Genomic_DNA"/>
</dbReference>
<accession>A0A0V0ZM28</accession>
<gene>
    <name evidence="1" type="ORF">T12_11065</name>
</gene>
<organism evidence="1 2">
    <name type="scientific">Trichinella patagoniensis</name>
    <dbReference type="NCBI Taxonomy" id="990121"/>
    <lineage>
        <taxon>Eukaryota</taxon>
        <taxon>Metazoa</taxon>
        <taxon>Ecdysozoa</taxon>
        <taxon>Nematoda</taxon>
        <taxon>Enoplea</taxon>
        <taxon>Dorylaimia</taxon>
        <taxon>Trichinellida</taxon>
        <taxon>Trichinellidae</taxon>
        <taxon>Trichinella</taxon>
    </lineage>
</organism>
<evidence type="ECO:0000313" key="2">
    <source>
        <dbReference type="Proteomes" id="UP000054783"/>
    </source>
</evidence>
<dbReference type="Proteomes" id="UP000054783">
    <property type="component" value="Unassembled WGS sequence"/>
</dbReference>
<keyword evidence="2" id="KW-1185">Reference proteome</keyword>
<feature type="non-terminal residue" evidence="1">
    <location>
        <position position="61"/>
    </location>
</feature>
<protein>
    <submittedName>
        <fullName evidence="1">Uncharacterized protein</fullName>
    </submittedName>
</protein>